<dbReference type="GO" id="GO:0016787">
    <property type="term" value="F:hydrolase activity"/>
    <property type="evidence" value="ECO:0007669"/>
    <property type="project" value="InterPro"/>
</dbReference>
<dbReference type="InterPro" id="IPR006680">
    <property type="entry name" value="Amidohydro-rel"/>
</dbReference>
<dbReference type="GO" id="GO:0005737">
    <property type="term" value="C:cytoplasm"/>
    <property type="evidence" value="ECO:0007669"/>
    <property type="project" value="TreeGrafter"/>
</dbReference>
<feature type="domain" description="Amidohydrolase-related" evidence="2">
    <location>
        <begin position="13"/>
        <end position="329"/>
    </location>
</feature>
<dbReference type="EMBL" id="FMYF01000007">
    <property type="protein sequence ID" value="SDB89766.1"/>
    <property type="molecule type" value="Genomic_DNA"/>
</dbReference>
<evidence type="ECO:0000313" key="4">
    <source>
        <dbReference type="Proteomes" id="UP000199086"/>
    </source>
</evidence>
<dbReference type="GO" id="GO:0019748">
    <property type="term" value="P:secondary metabolic process"/>
    <property type="evidence" value="ECO:0007669"/>
    <property type="project" value="TreeGrafter"/>
</dbReference>
<organism evidence="3 4">
    <name type="scientific">Raineyella antarctica</name>
    <dbReference type="NCBI Taxonomy" id="1577474"/>
    <lineage>
        <taxon>Bacteria</taxon>
        <taxon>Bacillati</taxon>
        <taxon>Actinomycetota</taxon>
        <taxon>Actinomycetes</taxon>
        <taxon>Propionibacteriales</taxon>
        <taxon>Propionibacteriaceae</taxon>
        <taxon>Raineyella</taxon>
    </lineage>
</organism>
<dbReference type="STRING" id="1577474.GA0111570_10718"/>
<dbReference type="InterPro" id="IPR032465">
    <property type="entry name" value="ACMSD"/>
</dbReference>
<dbReference type="GO" id="GO:0016831">
    <property type="term" value="F:carboxy-lyase activity"/>
    <property type="evidence" value="ECO:0007669"/>
    <property type="project" value="InterPro"/>
</dbReference>
<dbReference type="PANTHER" id="PTHR21240">
    <property type="entry name" value="2-AMINO-3-CARBOXYLMUCONATE-6-SEMIALDEHYDE DECARBOXYLASE"/>
    <property type="match status" value="1"/>
</dbReference>
<reference evidence="3 4" key="1">
    <citation type="submission" date="2016-06" db="EMBL/GenBank/DDBJ databases">
        <authorList>
            <person name="Olsen C.W."/>
            <person name="Carey S."/>
            <person name="Hinshaw L."/>
            <person name="Karasin A.I."/>
        </authorList>
    </citation>
    <scope>NUCLEOTIDE SEQUENCE [LARGE SCALE GENOMIC DNA]</scope>
    <source>
        <strain evidence="3 4">LZ-22</strain>
    </source>
</reference>
<gene>
    <name evidence="3" type="ORF">GA0111570_10718</name>
</gene>
<keyword evidence="4" id="KW-1185">Reference proteome</keyword>
<sequence length="350" mass="36834">MTGAEGGEGAPVVDVHAHAMPMPVLDWLAEQGLADLSRVEQNVVVLDPRISGVGANAPLPLARSMHDPQQRLAEMDATGVDVELVSLPPFLFATTCQDPELVAEVVRRGNDALAQYCAAAPDRLLPLGSVPLGWPGAAEEALRALDGLGFAGIAIGSKGAGRDLDDPVNAQLWELLSARRTFVFLHPSGVPDPARLGDFWFPQLVGYPMETAIAAARLAFGGVLERTPLVLCLAHGGGCLGDLRSRLDMGWERKPVAHTTSVPPSQLFDRLYYDTAVFAPQALRHLVDTVGAGQVLLGTDHPFDLAEKDPVGFVRSAGLGAETEAAVLGATVVRLVGEAVTSRSDGLQVG</sequence>
<dbReference type="PANTHER" id="PTHR21240:SF28">
    <property type="entry name" value="ISO-OROTATE DECARBOXYLASE (EUROFUNG)"/>
    <property type="match status" value="1"/>
</dbReference>
<name>A0A1G6H8L3_9ACTN</name>
<evidence type="ECO:0000259" key="2">
    <source>
        <dbReference type="Pfam" id="PF04909"/>
    </source>
</evidence>
<accession>A0A1G6H8L3</accession>
<dbReference type="Pfam" id="PF04909">
    <property type="entry name" value="Amidohydro_2"/>
    <property type="match status" value="1"/>
</dbReference>
<dbReference type="SUPFAM" id="SSF51556">
    <property type="entry name" value="Metallo-dependent hydrolases"/>
    <property type="match status" value="1"/>
</dbReference>
<dbReference type="Proteomes" id="UP000199086">
    <property type="component" value="Unassembled WGS sequence"/>
</dbReference>
<dbReference type="RefSeq" id="WP_217634133.1">
    <property type="nucleotide sequence ID" value="NZ_FMYF01000007.1"/>
</dbReference>
<dbReference type="AlphaFoldDB" id="A0A1G6H8L3"/>
<keyword evidence="1" id="KW-0456">Lyase</keyword>
<evidence type="ECO:0000256" key="1">
    <source>
        <dbReference type="ARBA" id="ARBA00023239"/>
    </source>
</evidence>
<evidence type="ECO:0000313" key="3">
    <source>
        <dbReference type="EMBL" id="SDB89766.1"/>
    </source>
</evidence>
<dbReference type="InterPro" id="IPR032466">
    <property type="entry name" value="Metal_Hydrolase"/>
</dbReference>
<dbReference type="Gene3D" id="3.20.20.140">
    <property type="entry name" value="Metal-dependent hydrolases"/>
    <property type="match status" value="1"/>
</dbReference>
<protein>
    <submittedName>
        <fullName evidence="3">Aminocarboxymuconate-semialdehyde decarboxylase</fullName>
    </submittedName>
</protein>
<proteinExistence type="predicted"/>